<dbReference type="InParanoid" id="A0A409YTV9"/>
<feature type="non-terminal residue" evidence="2">
    <location>
        <position position="286"/>
    </location>
</feature>
<name>A0A409YTV9_9AGAR</name>
<evidence type="ECO:0000256" key="1">
    <source>
        <dbReference type="SAM" id="MobiDB-lite"/>
    </source>
</evidence>
<feature type="compositionally biased region" description="Acidic residues" evidence="1">
    <location>
        <begin position="75"/>
        <end position="88"/>
    </location>
</feature>
<dbReference type="AlphaFoldDB" id="A0A409YTV9"/>
<accession>A0A409YTV9</accession>
<evidence type="ECO:0000313" key="3">
    <source>
        <dbReference type="Proteomes" id="UP000284706"/>
    </source>
</evidence>
<reference evidence="2 3" key="1">
    <citation type="journal article" date="2018" name="Evol. Lett.">
        <title>Horizontal gene cluster transfer increased hallucinogenic mushroom diversity.</title>
        <authorList>
            <person name="Reynolds H.T."/>
            <person name="Vijayakumar V."/>
            <person name="Gluck-Thaler E."/>
            <person name="Korotkin H.B."/>
            <person name="Matheny P.B."/>
            <person name="Slot J.C."/>
        </authorList>
    </citation>
    <scope>NUCLEOTIDE SEQUENCE [LARGE SCALE GENOMIC DNA]</scope>
    <source>
        <strain evidence="2 3">SRW20</strain>
    </source>
</reference>
<keyword evidence="3" id="KW-1185">Reference proteome</keyword>
<feature type="compositionally biased region" description="Basic residues" evidence="1">
    <location>
        <begin position="1"/>
        <end position="10"/>
    </location>
</feature>
<gene>
    <name evidence="2" type="ORF">CVT26_004840</name>
</gene>
<dbReference type="Proteomes" id="UP000284706">
    <property type="component" value="Unassembled WGS sequence"/>
</dbReference>
<feature type="region of interest" description="Disordered" evidence="1">
    <location>
        <begin position="1"/>
        <end position="157"/>
    </location>
</feature>
<sequence>MGHRLKRRRAPTVQPEPSSEEEEAADDSEVDAEPAPVSRGRDKSIVPDSQGEEEVDAEPAPVSRGRDKSIVPDSQGEEEVEEVEDQLEADPPAPSSRHSTPETLAQEPESGSIAKSKRPRKVTIKAEAAAISASANPPAKKARSRSGRASTTAPIQKDFMKRPATLSMESEAEFLTERVQTIFDLAPPRRETYLCPYCVARAYGDCSHRGRGEICSACHSAHASSCIHRLTPTDRLHCLSRLSLLTEAALPNLHRVLANLESWAEQRNFIVDLLDHADRRAREASN</sequence>
<feature type="compositionally biased region" description="Acidic residues" evidence="1">
    <location>
        <begin position="18"/>
        <end position="32"/>
    </location>
</feature>
<feature type="compositionally biased region" description="Low complexity" evidence="1">
    <location>
        <begin position="125"/>
        <end position="139"/>
    </location>
</feature>
<organism evidence="2 3">
    <name type="scientific">Gymnopilus dilepis</name>
    <dbReference type="NCBI Taxonomy" id="231916"/>
    <lineage>
        <taxon>Eukaryota</taxon>
        <taxon>Fungi</taxon>
        <taxon>Dikarya</taxon>
        <taxon>Basidiomycota</taxon>
        <taxon>Agaricomycotina</taxon>
        <taxon>Agaricomycetes</taxon>
        <taxon>Agaricomycetidae</taxon>
        <taxon>Agaricales</taxon>
        <taxon>Agaricineae</taxon>
        <taxon>Hymenogastraceae</taxon>
        <taxon>Gymnopilus</taxon>
    </lineage>
</organism>
<comment type="caution">
    <text evidence="2">The sequence shown here is derived from an EMBL/GenBank/DDBJ whole genome shotgun (WGS) entry which is preliminary data.</text>
</comment>
<dbReference type="EMBL" id="NHYE01000320">
    <property type="protein sequence ID" value="PPR06430.1"/>
    <property type="molecule type" value="Genomic_DNA"/>
</dbReference>
<evidence type="ECO:0000313" key="2">
    <source>
        <dbReference type="EMBL" id="PPR06430.1"/>
    </source>
</evidence>
<protein>
    <submittedName>
        <fullName evidence="2">Uncharacterized protein</fullName>
    </submittedName>
</protein>
<proteinExistence type="predicted"/>